<proteinExistence type="predicted"/>
<dbReference type="RefSeq" id="WP_204727912.1">
    <property type="nucleotide sequence ID" value="NZ_JAFBDK010000001.1"/>
</dbReference>
<organism evidence="1 2">
    <name type="scientific">Jeotgalibacillus terrae</name>
    <dbReference type="NCBI Taxonomy" id="587735"/>
    <lineage>
        <taxon>Bacteria</taxon>
        <taxon>Bacillati</taxon>
        <taxon>Bacillota</taxon>
        <taxon>Bacilli</taxon>
        <taxon>Bacillales</taxon>
        <taxon>Caryophanaceae</taxon>
        <taxon>Jeotgalibacillus</taxon>
    </lineage>
</organism>
<evidence type="ECO:0000313" key="2">
    <source>
        <dbReference type="Proteomes" id="UP001597561"/>
    </source>
</evidence>
<protein>
    <recommendedName>
        <fullName evidence="3">Phage protein</fullName>
    </recommendedName>
</protein>
<keyword evidence="2" id="KW-1185">Reference proteome</keyword>
<reference evidence="2" key="1">
    <citation type="journal article" date="2019" name="Int. J. Syst. Evol. Microbiol.">
        <title>The Global Catalogue of Microorganisms (GCM) 10K type strain sequencing project: providing services to taxonomists for standard genome sequencing and annotation.</title>
        <authorList>
            <consortium name="The Broad Institute Genomics Platform"/>
            <consortium name="The Broad Institute Genome Sequencing Center for Infectious Disease"/>
            <person name="Wu L."/>
            <person name="Ma J."/>
        </authorList>
    </citation>
    <scope>NUCLEOTIDE SEQUENCE [LARGE SCALE GENOMIC DNA]</scope>
    <source>
        <strain evidence="2">KCTC 13528</strain>
    </source>
</reference>
<comment type="caution">
    <text evidence="1">The sequence shown here is derived from an EMBL/GenBank/DDBJ whole genome shotgun (WGS) entry which is preliminary data.</text>
</comment>
<sequence length="53" mass="6149">MNITLEEIVEHIEEKIVHNKAMIEINARSGTDSHKEEIIAEALEELLHEIQEQ</sequence>
<accession>A0ABW5ZFF4</accession>
<name>A0ABW5ZFF4_9BACL</name>
<gene>
    <name evidence="1" type="ORF">ACFS5P_05500</name>
</gene>
<evidence type="ECO:0008006" key="3">
    <source>
        <dbReference type="Google" id="ProtNLM"/>
    </source>
</evidence>
<dbReference type="Proteomes" id="UP001597561">
    <property type="component" value="Unassembled WGS sequence"/>
</dbReference>
<evidence type="ECO:0000313" key="1">
    <source>
        <dbReference type="EMBL" id="MFD2911322.1"/>
    </source>
</evidence>
<dbReference type="EMBL" id="JBHUPG010000008">
    <property type="protein sequence ID" value="MFD2911322.1"/>
    <property type="molecule type" value="Genomic_DNA"/>
</dbReference>